<evidence type="ECO:0000256" key="2">
    <source>
        <dbReference type="ARBA" id="ARBA00022737"/>
    </source>
</evidence>
<dbReference type="InterPro" id="IPR015943">
    <property type="entry name" value="WD40/YVTN_repeat-like_dom_sf"/>
</dbReference>
<proteinExistence type="predicted"/>
<keyword evidence="2" id="KW-0677">Repeat</keyword>
<protein>
    <submittedName>
        <fullName evidence="3">Transcriptional modulator WTM2</fullName>
    </submittedName>
</protein>
<sequence>MTGDIATNKLRNEEFKIWKKTVPLLYQHIFSVKPKYLVSEKGLKKDRPRCMTFSNKVVPNKMRGVLSVFLFYSLDNEIYEIECEIPLGLHISKELSSEKLPMPQYDGIIEKIQKSELTPKWRVSADRRIHKLRIAKEGSVIAMLDSGALVWFREGTESPICIVESGQNVIPAIVETSENSITEALAKVDLDFDVSDTGDMIIASQFTTDDSKVNVRLISNNENDMGKVIQNFELTDVRSVHCIRFYTENIFAFTDNEGKLSFYDVRNPSNIIWFLPDEKILSFDFSPYIDTLLVTANTSGQLKFWDIRTISSKAVNAKETKLESIFGLNNYVEEPVSSVDFSATSPSELITVGYSGSVYHWDISTFFQRVNELADDLDNQDESYSVDMEEIQTESLVFYHTGGSRRHLGRSTKKNSVANHPLIEGLIGTIDTDGLVTVYKPFTGAIPEPEESKD</sequence>
<dbReference type="SUPFAM" id="SSF50978">
    <property type="entry name" value="WD40 repeat-like"/>
    <property type="match status" value="1"/>
</dbReference>
<dbReference type="SMART" id="SM00320">
    <property type="entry name" value="WD40"/>
    <property type="match status" value="3"/>
</dbReference>
<accession>A0ABR4NU06</accession>
<dbReference type="EMBL" id="JBEVYD010000005">
    <property type="protein sequence ID" value="KAL3232209.1"/>
    <property type="molecule type" value="Genomic_DNA"/>
</dbReference>
<dbReference type="InterPro" id="IPR050459">
    <property type="entry name" value="WD_repeat_RBAP46/RBAP48/MSI1"/>
</dbReference>
<evidence type="ECO:0000313" key="3">
    <source>
        <dbReference type="EMBL" id="KAL3232209.1"/>
    </source>
</evidence>
<name>A0ABR4NU06_9SACH</name>
<evidence type="ECO:0000313" key="4">
    <source>
        <dbReference type="Proteomes" id="UP001623330"/>
    </source>
</evidence>
<comment type="caution">
    <text evidence="3">The sequence shown here is derived from an EMBL/GenBank/DDBJ whole genome shotgun (WGS) entry which is preliminary data.</text>
</comment>
<gene>
    <name evidence="3" type="ORF">RNJ44_04125</name>
</gene>
<dbReference type="Gene3D" id="2.130.10.10">
    <property type="entry name" value="YVTN repeat-like/Quinoprotein amine dehydrogenase"/>
    <property type="match status" value="1"/>
</dbReference>
<reference evidence="3 4" key="1">
    <citation type="submission" date="2024-05" db="EMBL/GenBank/DDBJ databases">
        <title>Long read based assembly of the Candida bracarensis genome reveals expanded adhesin content.</title>
        <authorList>
            <person name="Marcet-Houben M."/>
            <person name="Ksiezopolska E."/>
            <person name="Gabaldon T."/>
        </authorList>
    </citation>
    <scope>NUCLEOTIDE SEQUENCE [LARGE SCALE GENOMIC DNA]</scope>
    <source>
        <strain evidence="3 4">CBM6</strain>
    </source>
</reference>
<organism evidence="3 4">
    <name type="scientific">Nakaseomyces bracarensis</name>
    <dbReference type="NCBI Taxonomy" id="273131"/>
    <lineage>
        <taxon>Eukaryota</taxon>
        <taxon>Fungi</taxon>
        <taxon>Dikarya</taxon>
        <taxon>Ascomycota</taxon>
        <taxon>Saccharomycotina</taxon>
        <taxon>Saccharomycetes</taxon>
        <taxon>Saccharomycetales</taxon>
        <taxon>Saccharomycetaceae</taxon>
        <taxon>Nakaseomyces</taxon>
    </lineage>
</organism>
<keyword evidence="1" id="KW-0853">WD repeat</keyword>
<dbReference type="Proteomes" id="UP001623330">
    <property type="component" value="Unassembled WGS sequence"/>
</dbReference>
<dbReference type="InterPro" id="IPR036322">
    <property type="entry name" value="WD40_repeat_dom_sf"/>
</dbReference>
<evidence type="ECO:0000256" key="1">
    <source>
        <dbReference type="ARBA" id="ARBA00022574"/>
    </source>
</evidence>
<dbReference type="InterPro" id="IPR001680">
    <property type="entry name" value="WD40_rpt"/>
</dbReference>
<dbReference type="PANTHER" id="PTHR22850">
    <property type="entry name" value="WD40 REPEAT FAMILY"/>
    <property type="match status" value="1"/>
</dbReference>
<keyword evidence="4" id="KW-1185">Reference proteome</keyword>